<evidence type="ECO:0008006" key="3">
    <source>
        <dbReference type="Google" id="ProtNLM"/>
    </source>
</evidence>
<name>A0AAE0DMZ2_9ROSI</name>
<evidence type="ECO:0000313" key="1">
    <source>
        <dbReference type="EMBL" id="KAK3175727.1"/>
    </source>
</evidence>
<proteinExistence type="predicted"/>
<protein>
    <recommendedName>
        <fullName evidence="3">DUF4283 domain-containing protein</fullName>
    </recommendedName>
</protein>
<keyword evidence="2" id="KW-1185">Reference proteome</keyword>
<organism evidence="1 2">
    <name type="scientific">Dipteronia sinensis</name>
    <dbReference type="NCBI Taxonomy" id="43782"/>
    <lineage>
        <taxon>Eukaryota</taxon>
        <taxon>Viridiplantae</taxon>
        <taxon>Streptophyta</taxon>
        <taxon>Embryophyta</taxon>
        <taxon>Tracheophyta</taxon>
        <taxon>Spermatophyta</taxon>
        <taxon>Magnoliopsida</taxon>
        <taxon>eudicotyledons</taxon>
        <taxon>Gunneridae</taxon>
        <taxon>Pentapetalae</taxon>
        <taxon>rosids</taxon>
        <taxon>malvids</taxon>
        <taxon>Sapindales</taxon>
        <taxon>Sapindaceae</taxon>
        <taxon>Hippocastanoideae</taxon>
        <taxon>Acereae</taxon>
        <taxon>Dipteronia</taxon>
    </lineage>
</organism>
<evidence type="ECO:0000313" key="2">
    <source>
        <dbReference type="Proteomes" id="UP001281410"/>
    </source>
</evidence>
<reference evidence="1" key="1">
    <citation type="journal article" date="2023" name="Plant J.">
        <title>Genome sequences and population genomics provide insights into the demographic history, inbreeding, and mutation load of two 'living fossil' tree species of Dipteronia.</title>
        <authorList>
            <person name="Feng Y."/>
            <person name="Comes H.P."/>
            <person name="Chen J."/>
            <person name="Zhu S."/>
            <person name="Lu R."/>
            <person name="Zhang X."/>
            <person name="Li P."/>
            <person name="Qiu J."/>
            <person name="Olsen K.M."/>
            <person name="Qiu Y."/>
        </authorList>
    </citation>
    <scope>NUCLEOTIDE SEQUENCE</scope>
    <source>
        <strain evidence="1">NBL</strain>
    </source>
</reference>
<dbReference type="Proteomes" id="UP001281410">
    <property type="component" value="Unassembled WGS sequence"/>
</dbReference>
<dbReference type="EMBL" id="JANJYJ010000399">
    <property type="protein sequence ID" value="KAK3175727.1"/>
    <property type="molecule type" value="Genomic_DNA"/>
</dbReference>
<dbReference type="AlphaFoldDB" id="A0AAE0DMZ2"/>
<gene>
    <name evidence="1" type="ORF">Dsin_032614</name>
</gene>
<sequence length="188" mass="21106">MTHTRISWVEFRKVPLRCWMKSFFLKMGRVFGEALMVDEITIQKRILDKGRVLVCLPLDGYFPDEIEVDEYGKVVPGKLVLEKRKETSKVGIVDEDNSTSSDTEEDFWSRKDLCEGECSLKNAGGTIKEVQLDLLDSDKGPNMSPIDIVNRPMGGSCPRLNECAARDFWIDIGPALGSEISVSKSINS</sequence>
<comment type="caution">
    <text evidence="1">The sequence shown here is derived from an EMBL/GenBank/DDBJ whole genome shotgun (WGS) entry which is preliminary data.</text>
</comment>
<accession>A0AAE0DMZ2</accession>